<protein>
    <submittedName>
        <fullName evidence="2">Uncharacterized protein</fullName>
    </submittedName>
</protein>
<keyword evidence="3" id="KW-1185">Reference proteome</keyword>
<accession>A0AAD4F8P0</accession>
<dbReference type="Proteomes" id="UP001197093">
    <property type="component" value="Unassembled WGS sequence"/>
</dbReference>
<evidence type="ECO:0000313" key="3">
    <source>
        <dbReference type="Proteomes" id="UP001197093"/>
    </source>
</evidence>
<gene>
    <name evidence="2" type="ORF">NEMBOFW57_002788</name>
</gene>
<name>A0AAD4F8P0_9PEZI</name>
<dbReference type="AlphaFoldDB" id="A0AAD4F8P0"/>
<proteinExistence type="predicted"/>
<organism evidence="2 3">
    <name type="scientific">Staphylotrichum longicolle</name>
    <dbReference type="NCBI Taxonomy" id="669026"/>
    <lineage>
        <taxon>Eukaryota</taxon>
        <taxon>Fungi</taxon>
        <taxon>Dikarya</taxon>
        <taxon>Ascomycota</taxon>
        <taxon>Pezizomycotina</taxon>
        <taxon>Sordariomycetes</taxon>
        <taxon>Sordariomycetidae</taxon>
        <taxon>Sordariales</taxon>
        <taxon>Chaetomiaceae</taxon>
        <taxon>Staphylotrichum</taxon>
    </lineage>
</organism>
<evidence type="ECO:0000256" key="1">
    <source>
        <dbReference type="SAM" id="MobiDB-lite"/>
    </source>
</evidence>
<feature type="region of interest" description="Disordered" evidence="1">
    <location>
        <begin position="38"/>
        <end position="57"/>
    </location>
</feature>
<feature type="region of interest" description="Disordered" evidence="1">
    <location>
        <begin position="168"/>
        <end position="187"/>
    </location>
</feature>
<evidence type="ECO:0000313" key="2">
    <source>
        <dbReference type="EMBL" id="KAG7292748.1"/>
    </source>
</evidence>
<sequence>MDGFTASASPLELAVTPRLADSTRATRSLLSTCAESRRESLSHPLSTLPDTPPPQHGGLLRCNLSKDIILLEDLSSPLLVQLSHLRLPCHDDSPSHPPLHPLSNARHLGLDLAPCLAETPTWASSYPPVAAAPGIPGDAESALVTFAASLPRLEQIYLLQAPAGVPSPLSPPGTRAPTPSSSSCSPEHLFLSARRDSAETAVVTTATATGEWYATRPPSSFFVDVDVAAAAGTGERRGRGRYYAHLARLVRFLCRLRQALDTPAVVEADDIVDEAGQYEIPWV</sequence>
<comment type="caution">
    <text evidence="2">The sequence shown here is derived from an EMBL/GenBank/DDBJ whole genome shotgun (WGS) entry which is preliminary data.</text>
</comment>
<reference evidence="2" key="1">
    <citation type="submission" date="2023-02" db="EMBL/GenBank/DDBJ databases">
        <authorList>
            <person name="Palmer J.M."/>
        </authorList>
    </citation>
    <scope>NUCLEOTIDE SEQUENCE</scope>
    <source>
        <strain evidence="2">FW57</strain>
    </source>
</reference>
<dbReference type="EMBL" id="JAHCVI010000001">
    <property type="protein sequence ID" value="KAG7292748.1"/>
    <property type="molecule type" value="Genomic_DNA"/>
</dbReference>